<dbReference type="RefSeq" id="XP_033525638.1">
    <property type="nucleotide sequence ID" value="XM_033670221.1"/>
</dbReference>
<evidence type="ECO:0000313" key="2">
    <source>
        <dbReference type="Proteomes" id="UP000799771"/>
    </source>
</evidence>
<dbReference type="GeneID" id="54410653"/>
<dbReference type="Proteomes" id="UP000799771">
    <property type="component" value="Unassembled WGS sequence"/>
</dbReference>
<gene>
    <name evidence="1" type="ORF">P153DRAFT_383365</name>
</gene>
<dbReference type="EMBL" id="ML977502">
    <property type="protein sequence ID" value="KAF2131251.1"/>
    <property type="molecule type" value="Genomic_DNA"/>
</dbReference>
<keyword evidence="2" id="KW-1185">Reference proteome</keyword>
<proteinExistence type="predicted"/>
<reference evidence="1" key="1">
    <citation type="journal article" date="2020" name="Stud. Mycol.">
        <title>101 Dothideomycetes genomes: a test case for predicting lifestyles and emergence of pathogens.</title>
        <authorList>
            <person name="Haridas S."/>
            <person name="Albert R."/>
            <person name="Binder M."/>
            <person name="Bloem J."/>
            <person name="Labutti K."/>
            <person name="Salamov A."/>
            <person name="Andreopoulos B."/>
            <person name="Baker S."/>
            <person name="Barry K."/>
            <person name="Bills G."/>
            <person name="Bluhm B."/>
            <person name="Cannon C."/>
            <person name="Castanera R."/>
            <person name="Culley D."/>
            <person name="Daum C."/>
            <person name="Ezra D."/>
            <person name="Gonzalez J."/>
            <person name="Henrissat B."/>
            <person name="Kuo A."/>
            <person name="Liang C."/>
            <person name="Lipzen A."/>
            <person name="Lutzoni F."/>
            <person name="Magnuson J."/>
            <person name="Mondo S."/>
            <person name="Nolan M."/>
            <person name="Ohm R."/>
            <person name="Pangilinan J."/>
            <person name="Park H.-J."/>
            <person name="Ramirez L."/>
            <person name="Alfaro M."/>
            <person name="Sun H."/>
            <person name="Tritt A."/>
            <person name="Yoshinaga Y."/>
            <person name="Zwiers L.-H."/>
            <person name="Turgeon B."/>
            <person name="Goodwin S."/>
            <person name="Spatafora J."/>
            <person name="Crous P."/>
            <person name="Grigoriev I."/>
        </authorList>
    </citation>
    <scope>NUCLEOTIDE SEQUENCE</scope>
    <source>
        <strain evidence="1">CBS 119687</strain>
    </source>
</reference>
<dbReference type="AlphaFoldDB" id="A0A6A6ALC2"/>
<name>A0A6A6ALC2_9PLEO</name>
<evidence type="ECO:0000313" key="1">
    <source>
        <dbReference type="EMBL" id="KAF2131251.1"/>
    </source>
</evidence>
<accession>A0A6A6ALC2</accession>
<dbReference type="OrthoDB" id="5033007at2759"/>
<sequence>MSNQTLSRTYATDAVPADWHTKTSEDNYRLGVKLTRIFRVHFVMLKQTRESVNTSNSPTLKKSFSAFAAATNQSSSRLSNYITEECRVLMKNGRFAHDATPFLPVSISELDEGGGDETDTIRLSTQFVLQMLLATLGALRDSWPWLKEVQPGVDVSYAQLFETAIQTGQTFSKEVFNEYKKKRDDEPY</sequence>
<organism evidence="1 2">
    <name type="scientific">Dothidotthia symphoricarpi CBS 119687</name>
    <dbReference type="NCBI Taxonomy" id="1392245"/>
    <lineage>
        <taxon>Eukaryota</taxon>
        <taxon>Fungi</taxon>
        <taxon>Dikarya</taxon>
        <taxon>Ascomycota</taxon>
        <taxon>Pezizomycotina</taxon>
        <taxon>Dothideomycetes</taxon>
        <taxon>Pleosporomycetidae</taxon>
        <taxon>Pleosporales</taxon>
        <taxon>Dothidotthiaceae</taxon>
        <taxon>Dothidotthia</taxon>
    </lineage>
</organism>
<protein>
    <submittedName>
        <fullName evidence="1">Uncharacterized protein</fullName>
    </submittedName>
</protein>